<evidence type="ECO:0000313" key="2">
    <source>
        <dbReference type="Proteomes" id="UP000054538"/>
    </source>
</evidence>
<dbReference type="InterPro" id="IPR041078">
    <property type="entry name" value="Plavaka"/>
</dbReference>
<feature type="non-terminal residue" evidence="1">
    <location>
        <position position="134"/>
    </location>
</feature>
<feature type="non-terminal residue" evidence="1">
    <location>
        <position position="1"/>
    </location>
</feature>
<accession>A0A0D0CBB4</accession>
<keyword evidence="2" id="KW-1185">Reference proteome</keyword>
<dbReference type="Pfam" id="PF18759">
    <property type="entry name" value="Plavaka"/>
    <property type="match status" value="1"/>
</dbReference>
<dbReference type="InParanoid" id="A0A0D0CBB4"/>
<proteinExistence type="predicted"/>
<dbReference type="STRING" id="930991.A0A0D0CBB4"/>
<sequence>GSTFVPLILGSDKTTVSVRTGNNKFYTLYLSVGHVWNSVRCAHWDALVLIAFLTIPKTTKEHAGDTAFQKFHWQLFHSLLATILNPLNPAMSTPEVVVFGDGHFHHVVYGLGPYIADYEEQALLTYIVQGWCPR</sequence>
<gene>
    <name evidence="1" type="ORF">PAXRUDRAFT_45621</name>
</gene>
<dbReference type="AlphaFoldDB" id="A0A0D0CBB4"/>
<organism evidence="1 2">
    <name type="scientific">Paxillus rubicundulus Ve08.2h10</name>
    <dbReference type="NCBI Taxonomy" id="930991"/>
    <lineage>
        <taxon>Eukaryota</taxon>
        <taxon>Fungi</taxon>
        <taxon>Dikarya</taxon>
        <taxon>Basidiomycota</taxon>
        <taxon>Agaricomycotina</taxon>
        <taxon>Agaricomycetes</taxon>
        <taxon>Agaricomycetidae</taxon>
        <taxon>Boletales</taxon>
        <taxon>Paxilineae</taxon>
        <taxon>Paxillaceae</taxon>
        <taxon>Paxillus</taxon>
    </lineage>
</organism>
<evidence type="ECO:0000313" key="1">
    <source>
        <dbReference type="EMBL" id="KIK80142.1"/>
    </source>
</evidence>
<reference evidence="2" key="2">
    <citation type="submission" date="2015-01" db="EMBL/GenBank/DDBJ databases">
        <title>Evolutionary Origins and Diversification of the Mycorrhizal Mutualists.</title>
        <authorList>
            <consortium name="DOE Joint Genome Institute"/>
            <consortium name="Mycorrhizal Genomics Consortium"/>
            <person name="Kohler A."/>
            <person name="Kuo A."/>
            <person name="Nagy L.G."/>
            <person name="Floudas D."/>
            <person name="Copeland A."/>
            <person name="Barry K.W."/>
            <person name="Cichocki N."/>
            <person name="Veneault-Fourrey C."/>
            <person name="LaButti K."/>
            <person name="Lindquist E.A."/>
            <person name="Lipzen A."/>
            <person name="Lundell T."/>
            <person name="Morin E."/>
            <person name="Murat C."/>
            <person name="Riley R."/>
            <person name="Ohm R."/>
            <person name="Sun H."/>
            <person name="Tunlid A."/>
            <person name="Henrissat B."/>
            <person name="Grigoriev I.V."/>
            <person name="Hibbett D.S."/>
            <person name="Martin F."/>
        </authorList>
    </citation>
    <scope>NUCLEOTIDE SEQUENCE [LARGE SCALE GENOMIC DNA]</scope>
    <source>
        <strain evidence="2">Ve08.2h10</strain>
    </source>
</reference>
<dbReference type="EMBL" id="KN826090">
    <property type="protein sequence ID" value="KIK80142.1"/>
    <property type="molecule type" value="Genomic_DNA"/>
</dbReference>
<dbReference type="HOGENOM" id="CLU_006344_13_1_1"/>
<name>A0A0D0CBB4_9AGAM</name>
<dbReference type="OrthoDB" id="3199698at2759"/>
<dbReference type="Proteomes" id="UP000054538">
    <property type="component" value="Unassembled WGS sequence"/>
</dbReference>
<reference evidence="1 2" key="1">
    <citation type="submission" date="2014-04" db="EMBL/GenBank/DDBJ databases">
        <authorList>
            <consortium name="DOE Joint Genome Institute"/>
            <person name="Kuo A."/>
            <person name="Kohler A."/>
            <person name="Jargeat P."/>
            <person name="Nagy L.G."/>
            <person name="Floudas D."/>
            <person name="Copeland A."/>
            <person name="Barry K.W."/>
            <person name="Cichocki N."/>
            <person name="Veneault-Fourrey C."/>
            <person name="LaButti K."/>
            <person name="Lindquist E.A."/>
            <person name="Lipzen A."/>
            <person name="Lundell T."/>
            <person name="Morin E."/>
            <person name="Murat C."/>
            <person name="Sun H."/>
            <person name="Tunlid A."/>
            <person name="Henrissat B."/>
            <person name="Grigoriev I.V."/>
            <person name="Hibbett D.S."/>
            <person name="Martin F."/>
            <person name="Nordberg H.P."/>
            <person name="Cantor M.N."/>
            <person name="Hua S.X."/>
        </authorList>
    </citation>
    <scope>NUCLEOTIDE SEQUENCE [LARGE SCALE GENOMIC DNA]</scope>
    <source>
        <strain evidence="1 2">Ve08.2h10</strain>
    </source>
</reference>
<protein>
    <submittedName>
        <fullName evidence="1">Uncharacterized protein</fullName>
    </submittedName>
</protein>